<organism evidence="1 2">
    <name type="scientific">Desulfonema magnum</name>
    <dbReference type="NCBI Taxonomy" id="45655"/>
    <lineage>
        <taxon>Bacteria</taxon>
        <taxon>Pseudomonadati</taxon>
        <taxon>Thermodesulfobacteriota</taxon>
        <taxon>Desulfobacteria</taxon>
        <taxon>Desulfobacterales</taxon>
        <taxon>Desulfococcaceae</taxon>
        <taxon>Desulfonema</taxon>
    </lineage>
</organism>
<evidence type="ECO:0000313" key="2">
    <source>
        <dbReference type="Proteomes" id="UP000663722"/>
    </source>
</evidence>
<keyword evidence="2" id="KW-1185">Reference proteome</keyword>
<gene>
    <name evidence="1" type="ORF">dnm_022190</name>
</gene>
<proteinExistence type="predicted"/>
<sequence>MILTNLNHSVRGDPENIPNGVAYPVRLKKTVRLKKKN</sequence>
<evidence type="ECO:0000313" key="1">
    <source>
        <dbReference type="EMBL" id="QTA86198.1"/>
    </source>
</evidence>
<dbReference type="EMBL" id="CP061800">
    <property type="protein sequence ID" value="QTA86198.1"/>
    <property type="molecule type" value="Genomic_DNA"/>
</dbReference>
<dbReference type="AlphaFoldDB" id="A0A975BIY2"/>
<dbReference type="KEGG" id="dmm:dnm_022190"/>
<reference evidence="1" key="1">
    <citation type="journal article" date="2021" name="Microb. Physiol.">
        <title>Proteogenomic Insights into the Physiology of Marine, Sulfate-Reducing, Filamentous Desulfonema limicola and Desulfonema magnum.</title>
        <authorList>
            <person name="Schnaars V."/>
            <person name="Wohlbrand L."/>
            <person name="Scheve S."/>
            <person name="Hinrichs C."/>
            <person name="Reinhardt R."/>
            <person name="Rabus R."/>
        </authorList>
    </citation>
    <scope>NUCLEOTIDE SEQUENCE</scope>
    <source>
        <strain evidence="1">4be13</strain>
    </source>
</reference>
<protein>
    <submittedName>
        <fullName evidence="1">Uncharacterized protein</fullName>
    </submittedName>
</protein>
<name>A0A975BIY2_9BACT</name>
<accession>A0A975BIY2</accession>
<dbReference type="Proteomes" id="UP000663722">
    <property type="component" value="Chromosome"/>
</dbReference>